<proteinExistence type="predicted"/>
<dbReference type="Proteomes" id="UP001152622">
    <property type="component" value="Chromosome 13"/>
</dbReference>
<accession>A0A9Q1ESE3</accession>
<comment type="caution">
    <text evidence="2">The sequence shown here is derived from an EMBL/GenBank/DDBJ whole genome shotgun (WGS) entry which is preliminary data.</text>
</comment>
<feature type="compositionally biased region" description="Pro residues" evidence="1">
    <location>
        <begin position="91"/>
        <end position="100"/>
    </location>
</feature>
<dbReference type="EMBL" id="JAINUF010000013">
    <property type="protein sequence ID" value="KAJ8344175.1"/>
    <property type="molecule type" value="Genomic_DNA"/>
</dbReference>
<keyword evidence="3" id="KW-1185">Reference proteome</keyword>
<evidence type="ECO:0000313" key="2">
    <source>
        <dbReference type="EMBL" id="KAJ8344175.1"/>
    </source>
</evidence>
<feature type="compositionally biased region" description="Polar residues" evidence="1">
    <location>
        <begin position="67"/>
        <end position="77"/>
    </location>
</feature>
<evidence type="ECO:0000256" key="1">
    <source>
        <dbReference type="SAM" id="MobiDB-lite"/>
    </source>
</evidence>
<sequence>MGPRSTRPSSDQSRFPAEPQLAPPRRRRDPRKKGSVDRCARRFLKAAGRGFPFHTAPPRPRHAFLCTSPSAAASNKRLSAGRRGADSGHSPAPPSPPPRSLPGLRSKHKVKLCTSPNAPPLNEHMRATADEHNGAKLSYISWRFTGRFH</sequence>
<organism evidence="2 3">
    <name type="scientific">Synaphobranchus kaupii</name>
    <name type="common">Kaup's arrowtooth eel</name>
    <dbReference type="NCBI Taxonomy" id="118154"/>
    <lineage>
        <taxon>Eukaryota</taxon>
        <taxon>Metazoa</taxon>
        <taxon>Chordata</taxon>
        <taxon>Craniata</taxon>
        <taxon>Vertebrata</taxon>
        <taxon>Euteleostomi</taxon>
        <taxon>Actinopterygii</taxon>
        <taxon>Neopterygii</taxon>
        <taxon>Teleostei</taxon>
        <taxon>Anguilliformes</taxon>
        <taxon>Synaphobranchidae</taxon>
        <taxon>Synaphobranchus</taxon>
    </lineage>
</organism>
<feature type="region of interest" description="Disordered" evidence="1">
    <location>
        <begin position="1"/>
        <end position="124"/>
    </location>
</feature>
<gene>
    <name evidence="2" type="ORF">SKAU_G00315040</name>
</gene>
<evidence type="ECO:0000313" key="3">
    <source>
        <dbReference type="Proteomes" id="UP001152622"/>
    </source>
</evidence>
<reference evidence="2" key="1">
    <citation type="journal article" date="2023" name="Science">
        <title>Genome structures resolve the early diversification of teleost fishes.</title>
        <authorList>
            <person name="Parey E."/>
            <person name="Louis A."/>
            <person name="Montfort J."/>
            <person name="Bouchez O."/>
            <person name="Roques C."/>
            <person name="Iampietro C."/>
            <person name="Lluch J."/>
            <person name="Castinel A."/>
            <person name="Donnadieu C."/>
            <person name="Desvignes T."/>
            <person name="Floi Bucao C."/>
            <person name="Jouanno E."/>
            <person name="Wen M."/>
            <person name="Mejri S."/>
            <person name="Dirks R."/>
            <person name="Jansen H."/>
            <person name="Henkel C."/>
            <person name="Chen W.J."/>
            <person name="Zahm M."/>
            <person name="Cabau C."/>
            <person name="Klopp C."/>
            <person name="Thompson A.W."/>
            <person name="Robinson-Rechavi M."/>
            <person name="Braasch I."/>
            <person name="Lecointre G."/>
            <person name="Bobe J."/>
            <person name="Postlethwait J.H."/>
            <person name="Berthelot C."/>
            <person name="Roest Crollius H."/>
            <person name="Guiguen Y."/>
        </authorList>
    </citation>
    <scope>NUCLEOTIDE SEQUENCE</scope>
    <source>
        <strain evidence="2">WJC10195</strain>
    </source>
</reference>
<protein>
    <submittedName>
        <fullName evidence="2">Uncharacterized protein</fullName>
    </submittedName>
</protein>
<dbReference type="AlphaFoldDB" id="A0A9Q1ESE3"/>
<name>A0A9Q1ESE3_SYNKA</name>
<feature type="compositionally biased region" description="Polar residues" evidence="1">
    <location>
        <begin position="1"/>
        <end position="13"/>
    </location>
</feature>